<dbReference type="InterPro" id="IPR036390">
    <property type="entry name" value="WH_DNA-bd_sf"/>
</dbReference>
<dbReference type="EMBL" id="FQWQ01000005">
    <property type="protein sequence ID" value="SHH89029.1"/>
    <property type="molecule type" value="Genomic_DNA"/>
</dbReference>
<dbReference type="SUPFAM" id="SSF46785">
    <property type="entry name" value="Winged helix' DNA-binding domain"/>
    <property type="match status" value="1"/>
</dbReference>
<organism evidence="5 6">
    <name type="scientific">Chryseolinea serpens</name>
    <dbReference type="NCBI Taxonomy" id="947013"/>
    <lineage>
        <taxon>Bacteria</taxon>
        <taxon>Pseudomonadati</taxon>
        <taxon>Bacteroidota</taxon>
        <taxon>Cytophagia</taxon>
        <taxon>Cytophagales</taxon>
        <taxon>Fulvivirgaceae</taxon>
        <taxon>Chryseolinea</taxon>
    </lineage>
</organism>
<dbReference type="PROSITE" id="PS51118">
    <property type="entry name" value="HTH_HXLR"/>
    <property type="match status" value="1"/>
</dbReference>
<gene>
    <name evidence="5" type="ORF">SAMN04488109_5861</name>
</gene>
<dbReference type="InterPro" id="IPR002577">
    <property type="entry name" value="HTH_HxlR"/>
</dbReference>
<dbReference type="Pfam" id="PF01638">
    <property type="entry name" value="HxlR"/>
    <property type="match status" value="1"/>
</dbReference>
<dbReference type="GO" id="GO:0006355">
    <property type="term" value="P:regulation of DNA-templated transcription"/>
    <property type="evidence" value="ECO:0007669"/>
    <property type="project" value="UniProtKB-ARBA"/>
</dbReference>
<evidence type="ECO:0000259" key="4">
    <source>
        <dbReference type="PROSITE" id="PS51118"/>
    </source>
</evidence>
<dbReference type="AlphaFoldDB" id="A0A1M5WNE1"/>
<evidence type="ECO:0000256" key="1">
    <source>
        <dbReference type="ARBA" id="ARBA00023015"/>
    </source>
</evidence>
<evidence type="ECO:0000256" key="3">
    <source>
        <dbReference type="ARBA" id="ARBA00023163"/>
    </source>
</evidence>
<name>A0A1M5WNE1_9BACT</name>
<keyword evidence="3" id="KW-0804">Transcription</keyword>
<evidence type="ECO:0000256" key="2">
    <source>
        <dbReference type="ARBA" id="ARBA00023125"/>
    </source>
</evidence>
<dbReference type="CDD" id="cd00090">
    <property type="entry name" value="HTH_ARSR"/>
    <property type="match status" value="1"/>
</dbReference>
<sequence length="139" mass="16015">MTTPNMIAHKNLPSMKTEVKEMMEQCSVDYAFQRIGGKYKGRILWHLSQKTRRYGELRKGLIGVTPKMLTQALRELEDDGLITRHEYAELPPRVEYTLAPDGHDLVPFIALLSGWAKNQMRKRGVPILTKHAEDMDYCV</sequence>
<keyword evidence="2" id="KW-0238">DNA-binding</keyword>
<protein>
    <submittedName>
        <fullName evidence="5">Transcriptional regulator, HxlR family</fullName>
    </submittedName>
</protein>
<dbReference type="InterPro" id="IPR036388">
    <property type="entry name" value="WH-like_DNA-bd_sf"/>
</dbReference>
<keyword evidence="6" id="KW-1185">Reference proteome</keyword>
<dbReference type="PANTHER" id="PTHR33204:SF29">
    <property type="entry name" value="TRANSCRIPTIONAL REGULATOR"/>
    <property type="match status" value="1"/>
</dbReference>
<keyword evidence="1" id="KW-0805">Transcription regulation</keyword>
<dbReference type="PANTHER" id="PTHR33204">
    <property type="entry name" value="TRANSCRIPTIONAL REGULATOR, MARR FAMILY"/>
    <property type="match status" value="1"/>
</dbReference>
<dbReference type="Gene3D" id="1.10.10.10">
    <property type="entry name" value="Winged helix-like DNA-binding domain superfamily/Winged helix DNA-binding domain"/>
    <property type="match status" value="1"/>
</dbReference>
<accession>A0A1M5WNE1</accession>
<evidence type="ECO:0000313" key="6">
    <source>
        <dbReference type="Proteomes" id="UP000184212"/>
    </source>
</evidence>
<proteinExistence type="predicted"/>
<evidence type="ECO:0000313" key="5">
    <source>
        <dbReference type="EMBL" id="SHH89029.1"/>
    </source>
</evidence>
<reference evidence="5 6" key="1">
    <citation type="submission" date="2016-11" db="EMBL/GenBank/DDBJ databases">
        <authorList>
            <person name="Jaros S."/>
            <person name="Januszkiewicz K."/>
            <person name="Wedrychowicz H."/>
        </authorList>
    </citation>
    <scope>NUCLEOTIDE SEQUENCE [LARGE SCALE GENOMIC DNA]</scope>
    <source>
        <strain evidence="5 6">DSM 24574</strain>
    </source>
</reference>
<feature type="domain" description="HTH hxlR-type" evidence="4">
    <location>
        <begin position="26"/>
        <end position="124"/>
    </location>
</feature>
<dbReference type="InterPro" id="IPR011991">
    <property type="entry name" value="ArsR-like_HTH"/>
</dbReference>
<dbReference type="GO" id="GO:0003677">
    <property type="term" value="F:DNA binding"/>
    <property type="evidence" value="ECO:0007669"/>
    <property type="project" value="UniProtKB-KW"/>
</dbReference>
<dbReference type="Proteomes" id="UP000184212">
    <property type="component" value="Unassembled WGS sequence"/>
</dbReference>